<reference evidence="4" key="2">
    <citation type="journal article" date="2023" name="Plants (Basel)">
        <title>Annotation of the Turnera subulata (Passifloraceae) Draft Genome Reveals the S-Locus Evolved after the Divergence of Turneroideae from Passifloroideae in a Stepwise Manner.</title>
        <authorList>
            <person name="Henning P.M."/>
            <person name="Roalson E.H."/>
            <person name="Mir W."/>
            <person name="McCubbin A.G."/>
            <person name="Shore J.S."/>
        </authorList>
    </citation>
    <scope>NUCLEOTIDE SEQUENCE</scope>
    <source>
        <strain evidence="4">F60SS</strain>
    </source>
</reference>
<reference evidence="4" key="1">
    <citation type="submission" date="2022-02" db="EMBL/GenBank/DDBJ databases">
        <authorList>
            <person name="Henning P.M."/>
            <person name="McCubbin A.G."/>
            <person name="Shore J.S."/>
        </authorList>
    </citation>
    <scope>NUCLEOTIDE SEQUENCE</scope>
    <source>
        <strain evidence="4">F60SS</strain>
        <tissue evidence="4">Leaves</tissue>
    </source>
</reference>
<accession>A0A9Q0J7H8</accession>
<proteinExistence type="predicted"/>
<feature type="domain" description="RRM" evidence="3">
    <location>
        <begin position="91"/>
        <end position="168"/>
    </location>
</feature>
<dbReference type="AlphaFoldDB" id="A0A9Q0J7H8"/>
<gene>
    <name evidence="4" type="ORF">Tsubulata_030599</name>
</gene>
<evidence type="ECO:0000313" key="4">
    <source>
        <dbReference type="EMBL" id="KAJ4831209.1"/>
    </source>
</evidence>
<evidence type="ECO:0000313" key="5">
    <source>
        <dbReference type="Proteomes" id="UP001141552"/>
    </source>
</evidence>
<keyword evidence="1" id="KW-0694">RNA-binding</keyword>
<dbReference type="GO" id="GO:0003723">
    <property type="term" value="F:RNA binding"/>
    <property type="evidence" value="ECO:0007669"/>
    <property type="project" value="UniProtKB-UniRule"/>
</dbReference>
<keyword evidence="5" id="KW-1185">Reference proteome</keyword>
<dbReference type="InterPro" id="IPR000504">
    <property type="entry name" value="RRM_dom"/>
</dbReference>
<feature type="region of interest" description="Disordered" evidence="2">
    <location>
        <begin position="22"/>
        <end position="72"/>
    </location>
</feature>
<dbReference type="InterPro" id="IPR035979">
    <property type="entry name" value="RBD_domain_sf"/>
</dbReference>
<feature type="compositionally biased region" description="Polar residues" evidence="2">
    <location>
        <begin position="570"/>
        <end position="599"/>
    </location>
</feature>
<dbReference type="Proteomes" id="UP001141552">
    <property type="component" value="Unassembled WGS sequence"/>
</dbReference>
<feature type="compositionally biased region" description="Polar residues" evidence="2">
    <location>
        <begin position="38"/>
        <end position="49"/>
    </location>
</feature>
<name>A0A9Q0J7H8_9ROSI</name>
<feature type="compositionally biased region" description="Low complexity" evidence="2">
    <location>
        <begin position="50"/>
        <end position="64"/>
    </location>
</feature>
<evidence type="ECO:0000259" key="3">
    <source>
        <dbReference type="PROSITE" id="PS50102"/>
    </source>
</evidence>
<dbReference type="PANTHER" id="PTHR34427">
    <property type="entry name" value="DUF4283 DOMAIN PROTEIN"/>
    <property type="match status" value="1"/>
</dbReference>
<evidence type="ECO:0000256" key="1">
    <source>
        <dbReference type="PROSITE-ProRule" id="PRU00176"/>
    </source>
</evidence>
<comment type="caution">
    <text evidence="4">The sequence shown here is derived from an EMBL/GenBank/DDBJ whole genome shotgun (WGS) entry which is preliminary data.</text>
</comment>
<sequence length="599" mass="65369">MSDSKPLCAPFLVQPMSPGLSGGYLPLPHPQPPPKSFQAATQSISHTKQTPPTNTNTPPANTNTSQKKTPSFFSKWSRQTIRSAIENNQVISFYVVNIPMRWLPTDLHLVMSKYGKVMDVFIPHKPNKSGARYAFVRFKNNIPSQTLICHINSIPVDGVSLAASVARNRGTPCAARPIHPSPSGLQIGNSNPVTTMNMKPFAEAVRFGNAAEKRDWVSPQPSPNQIFIPKNSNLDWLGRSALGVLKKPLPFSSLSAMAMTNMKELEKVIPIGGVSFLFTFNSADDLHSSLAKKPPVIDQLCSVFRAWKDGDGPVNRLCWVLIRGTPPGAWSKEFFQVVSARLGVMVDWSVDSMSMNRMDNAKILILTATSSFINCELSVSLGGTRFIIGVMETQYDPLEWEWSSLQPSGSATSGGAQMSNQIQVVQRATASSSRHCNTSVHSTAAPNQSPLSANSMSEDPFKLRPLIEKDGKKSTPRNQPIFYRSPTLLPSELSGHVPVVDSSDQSQTHQATLCTTTPQTHISHLFVHEAQNTTHSLIAGSPKMGLSTRPTDENCIELPLVPYPVRPSFESPSYRSPSPTHISQTPLDYSGIGQDSSSS</sequence>
<dbReference type="InterPro" id="IPR012677">
    <property type="entry name" value="Nucleotide-bd_a/b_plait_sf"/>
</dbReference>
<dbReference type="OrthoDB" id="861279at2759"/>
<organism evidence="4 5">
    <name type="scientific">Turnera subulata</name>
    <dbReference type="NCBI Taxonomy" id="218843"/>
    <lineage>
        <taxon>Eukaryota</taxon>
        <taxon>Viridiplantae</taxon>
        <taxon>Streptophyta</taxon>
        <taxon>Embryophyta</taxon>
        <taxon>Tracheophyta</taxon>
        <taxon>Spermatophyta</taxon>
        <taxon>Magnoliopsida</taxon>
        <taxon>eudicotyledons</taxon>
        <taxon>Gunneridae</taxon>
        <taxon>Pentapetalae</taxon>
        <taxon>rosids</taxon>
        <taxon>fabids</taxon>
        <taxon>Malpighiales</taxon>
        <taxon>Passifloraceae</taxon>
        <taxon>Turnera</taxon>
    </lineage>
</organism>
<evidence type="ECO:0000256" key="2">
    <source>
        <dbReference type="SAM" id="MobiDB-lite"/>
    </source>
</evidence>
<feature type="region of interest" description="Disordered" evidence="2">
    <location>
        <begin position="424"/>
        <end position="458"/>
    </location>
</feature>
<dbReference type="Gene3D" id="3.30.70.330">
    <property type="match status" value="1"/>
</dbReference>
<feature type="compositionally biased region" description="Polar residues" evidence="2">
    <location>
        <begin position="424"/>
        <end position="457"/>
    </location>
</feature>
<dbReference type="SUPFAM" id="SSF54928">
    <property type="entry name" value="RNA-binding domain, RBD"/>
    <property type="match status" value="1"/>
</dbReference>
<dbReference type="EMBL" id="JAKUCV010005433">
    <property type="protein sequence ID" value="KAJ4831209.1"/>
    <property type="molecule type" value="Genomic_DNA"/>
</dbReference>
<dbReference type="PANTHER" id="PTHR34427:SF5">
    <property type="entry name" value="DUF4283 DOMAIN-CONTAINING PROTEIN"/>
    <property type="match status" value="1"/>
</dbReference>
<dbReference type="CDD" id="cd00590">
    <property type="entry name" value="RRM_SF"/>
    <property type="match status" value="1"/>
</dbReference>
<dbReference type="Pfam" id="PF00076">
    <property type="entry name" value="RRM_1"/>
    <property type="match status" value="1"/>
</dbReference>
<dbReference type="PROSITE" id="PS50102">
    <property type="entry name" value="RRM"/>
    <property type="match status" value="1"/>
</dbReference>
<feature type="region of interest" description="Disordered" evidence="2">
    <location>
        <begin position="568"/>
        <end position="599"/>
    </location>
</feature>
<protein>
    <recommendedName>
        <fullName evidence="3">RRM domain-containing protein</fullName>
    </recommendedName>
</protein>